<proteinExistence type="predicted"/>
<protein>
    <submittedName>
        <fullName evidence="1">Uncharacterized protein</fullName>
    </submittedName>
</protein>
<dbReference type="EMBL" id="CP032452">
    <property type="protein sequence ID" value="QEZ67685.1"/>
    <property type="molecule type" value="Genomic_DNA"/>
</dbReference>
<dbReference type="AlphaFoldDB" id="A0A5P3XCG0"/>
<organism evidence="1 2">
    <name type="scientific">Paraclostridium bifermentans</name>
    <name type="common">Clostridium bifermentans</name>
    <dbReference type="NCBI Taxonomy" id="1490"/>
    <lineage>
        <taxon>Bacteria</taxon>
        <taxon>Bacillati</taxon>
        <taxon>Bacillota</taxon>
        <taxon>Clostridia</taxon>
        <taxon>Peptostreptococcales</taxon>
        <taxon>Peptostreptococcaceae</taxon>
        <taxon>Paraclostridium</taxon>
    </lineage>
</organism>
<evidence type="ECO:0000313" key="2">
    <source>
        <dbReference type="Proteomes" id="UP000326961"/>
    </source>
</evidence>
<dbReference type="RefSeq" id="WP_150885456.1">
    <property type="nucleotide sequence ID" value="NZ_CP032452.1"/>
</dbReference>
<sequence length="163" mass="18742">MKKILVSTIAFITIIMFSNINSYANIYSSNLPINTNSVEEKYIDELTRIGNQVEILASNSLNAIINKKDTQDLLKEALYIKTQIRELRITLSDYHKEKSGDEEKNPFSLGLLNTLNYYSMSLSFLTLFLQTQSISDRNEYLENYYFSKASGDQTLAWAKLQVK</sequence>
<reference evidence="1 2" key="1">
    <citation type="submission" date="2018-09" db="EMBL/GenBank/DDBJ databases">
        <title>A clostridial neurotoxin that targets Anopheles mosquitoes.</title>
        <authorList>
            <person name="Contreras E."/>
            <person name="Masuyer G."/>
            <person name="Qureshi N."/>
            <person name="Chawla S."/>
            <person name="Lim H.L."/>
            <person name="Chen J."/>
            <person name="Stenmark P."/>
            <person name="Gill S."/>
        </authorList>
    </citation>
    <scope>NUCLEOTIDE SEQUENCE [LARGE SCALE GENOMIC DNA]</scope>
    <source>
        <strain evidence="1 2">Cbm</strain>
    </source>
</reference>
<name>A0A5P3XCG0_PARBF</name>
<gene>
    <name evidence="1" type="ORF">D4A35_01590</name>
</gene>
<evidence type="ECO:0000313" key="1">
    <source>
        <dbReference type="EMBL" id="QEZ67685.1"/>
    </source>
</evidence>
<dbReference type="Proteomes" id="UP000326961">
    <property type="component" value="Chromosome"/>
</dbReference>
<accession>A0A5P3XCG0</accession>